<reference evidence="2 3" key="2">
    <citation type="journal article" date="2013" name="Plant Cell Physiol.">
        <title>Rice Annotation Project Database (RAP-DB): an integrative and interactive database for rice genomics.</title>
        <authorList>
            <person name="Sakai H."/>
            <person name="Lee S.S."/>
            <person name="Tanaka T."/>
            <person name="Numa H."/>
            <person name="Kim J."/>
            <person name="Kawahara Y."/>
            <person name="Wakimoto H."/>
            <person name="Yang C.C."/>
            <person name="Iwamoto M."/>
            <person name="Abe T."/>
            <person name="Yamada Y."/>
            <person name="Muto A."/>
            <person name="Inokuchi H."/>
            <person name="Ikemura T."/>
            <person name="Matsumoto T."/>
            <person name="Sasaki T."/>
            <person name="Itoh T."/>
        </authorList>
    </citation>
    <scope>NUCLEOTIDE SEQUENCE [LARGE SCALE GENOMIC DNA]</scope>
    <source>
        <strain evidence="3">cv. Nipponbare</strain>
    </source>
</reference>
<keyword evidence="4" id="KW-1267">Proteomics identification</keyword>
<dbReference type="AlphaFoldDB" id="A0A0P0X7J9"/>
<protein>
    <submittedName>
        <fullName evidence="2">Os07g0563000 protein</fullName>
    </submittedName>
</protein>
<reference evidence="3" key="1">
    <citation type="journal article" date="2005" name="Nature">
        <title>The map-based sequence of the rice genome.</title>
        <authorList>
            <consortium name="International rice genome sequencing project (IRGSP)"/>
            <person name="Matsumoto T."/>
            <person name="Wu J."/>
            <person name="Kanamori H."/>
            <person name="Katayose Y."/>
            <person name="Fujisawa M."/>
            <person name="Namiki N."/>
            <person name="Mizuno H."/>
            <person name="Yamamoto K."/>
            <person name="Antonio B.A."/>
            <person name="Baba T."/>
            <person name="Sakata K."/>
            <person name="Nagamura Y."/>
            <person name="Aoki H."/>
            <person name="Arikawa K."/>
            <person name="Arita K."/>
            <person name="Bito T."/>
            <person name="Chiden Y."/>
            <person name="Fujitsuka N."/>
            <person name="Fukunaka R."/>
            <person name="Hamada M."/>
            <person name="Harada C."/>
            <person name="Hayashi A."/>
            <person name="Hijishita S."/>
            <person name="Honda M."/>
            <person name="Hosokawa S."/>
            <person name="Ichikawa Y."/>
            <person name="Idonuma A."/>
            <person name="Iijima M."/>
            <person name="Ikeda M."/>
            <person name="Ikeno M."/>
            <person name="Ito K."/>
            <person name="Ito S."/>
            <person name="Ito T."/>
            <person name="Ito Y."/>
            <person name="Ito Y."/>
            <person name="Iwabuchi A."/>
            <person name="Kamiya K."/>
            <person name="Karasawa W."/>
            <person name="Kurita K."/>
            <person name="Katagiri S."/>
            <person name="Kikuta A."/>
            <person name="Kobayashi H."/>
            <person name="Kobayashi N."/>
            <person name="Machita K."/>
            <person name="Maehara T."/>
            <person name="Masukawa M."/>
            <person name="Mizubayashi T."/>
            <person name="Mukai Y."/>
            <person name="Nagasaki H."/>
            <person name="Nagata Y."/>
            <person name="Naito S."/>
            <person name="Nakashima M."/>
            <person name="Nakama Y."/>
            <person name="Nakamichi Y."/>
            <person name="Nakamura M."/>
            <person name="Meguro A."/>
            <person name="Negishi M."/>
            <person name="Ohta I."/>
            <person name="Ohta T."/>
            <person name="Okamoto M."/>
            <person name="Ono N."/>
            <person name="Saji S."/>
            <person name="Sakaguchi M."/>
            <person name="Sakai K."/>
            <person name="Shibata M."/>
            <person name="Shimokawa T."/>
            <person name="Song J."/>
            <person name="Takazaki Y."/>
            <person name="Terasawa K."/>
            <person name="Tsugane M."/>
            <person name="Tsuji K."/>
            <person name="Ueda S."/>
            <person name="Waki K."/>
            <person name="Yamagata H."/>
            <person name="Yamamoto M."/>
            <person name="Yamamoto S."/>
            <person name="Yamane H."/>
            <person name="Yoshiki S."/>
            <person name="Yoshihara R."/>
            <person name="Yukawa K."/>
            <person name="Zhong H."/>
            <person name="Yano M."/>
            <person name="Yuan Q."/>
            <person name="Ouyang S."/>
            <person name="Liu J."/>
            <person name="Jones K.M."/>
            <person name="Gansberger K."/>
            <person name="Moffat K."/>
            <person name="Hill J."/>
            <person name="Bera J."/>
            <person name="Fadrosh D."/>
            <person name="Jin S."/>
            <person name="Johri S."/>
            <person name="Kim M."/>
            <person name="Overton L."/>
            <person name="Reardon M."/>
            <person name="Tsitrin T."/>
            <person name="Vuong H."/>
            <person name="Weaver B."/>
            <person name="Ciecko A."/>
            <person name="Tallon L."/>
            <person name="Jackson J."/>
            <person name="Pai G."/>
            <person name="Aken S.V."/>
            <person name="Utterback T."/>
            <person name="Reidmuller S."/>
            <person name="Feldblyum T."/>
            <person name="Hsiao J."/>
            <person name="Zismann V."/>
            <person name="Iobst S."/>
            <person name="de Vazeille A.R."/>
            <person name="Buell C.R."/>
            <person name="Ying K."/>
            <person name="Li Y."/>
            <person name="Lu T."/>
            <person name="Huang Y."/>
            <person name="Zhao Q."/>
            <person name="Feng Q."/>
            <person name="Zhang L."/>
            <person name="Zhu J."/>
            <person name="Weng Q."/>
            <person name="Mu J."/>
            <person name="Lu Y."/>
            <person name="Fan D."/>
            <person name="Liu Y."/>
            <person name="Guan J."/>
            <person name="Zhang Y."/>
            <person name="Yu S."/>
            <person name="Liu X."/>
            <person name="Zhang Y."/>
            <person name="Hong G."/>
            <person name="Han B."/>
            <person name="Choisne N."/>
            <person name="Demange N."/>
            <person name="Orjeda G."/>
            <person name="Samain S."/>
            <person name="Cattolico L."/>
            <person name="Pelletier E."/>
            <person name="Couloux A."/>
            <person name="Segurens B."/>
            <person name="Wincker P."/>
            <person name="D'Hont A."/>
            <person name="Scarpelli C."/>
            <person name="Weissenbach J."/>
            <person name="Salanoubat M."/>
            <person name="Quetier F."/>
            <person name="Yu Y."/>
            <person name="Kim H.R."/>
            <person name="Rambo T."/>
            <person name="Currie J."/>
            <person name="Collura K."/>
            <person name="Luo M."/>
            <person name="Yang T."/>
            <person name="Ammiraju J.S.S."/>
            <person name="Engler F."/>
            <person name="Soderlund C."/>
            <person name="Wing R.A."/>
            <person name="Palmer L.E."/>
            <person name="de la Bastide M."/>
            <person name="Spiegel L."/>
            <person name="Nascimento L."/>
            <person name="Zutavern T."/>
            <person name="O'Shaughnessy A."/>
            <person name="Dike S."/>
            <person name="Dedhia N."/>
            <person name="Preston R."/>
            <person name="Balija V."/>
            <person name="McCombie W.R."/>
            <person name="Chow T."/>
            <person name="Chen H."/>
            <person name="Chung M."/>
            <person name="Chen C."/>
            <person name="Shaw J."/>
            <person name="Wu H."/>
            <person name="Hsiao K."/>
            <person name="Chao Y."/>
            <person name="Chu M."/>
            <person name="Cheng C."/>
            <person name="Hour A."/>
            <person name="Lee P."/>
            <person name="Lin S."/>
            <person name="Lin Y."/>
            <person name="Liou J."/>
            <person name="Liu S."/>
            <person name="Hsing Y."/>
            <person name="Raghuvanshi S."/>
            <person name="Mohanty A."/>
            <person name="Bharti A.K."/>
            <person name="Gaur A."/>
            <person name="Gupta V."/>
            <person name="Kumar D."/>
            <person name="Ravi V."/>
            <person name="Vij S."/>
            <person name="Kapur A."/>
            <person name="Khurana P."/>
            <person name="Khurana P."/>
            <person name="Khurana J.P."/>
            <person name="Tyagi A.K."/>
            <person name="Gaikwad K."/>
            <person name="Singh A."/>
            <person name="Dalal V."/>
            <person name="Srivastava S."/>
            <person name="Dixit A."/>
            <person name="Pal A.K."/>
            <person name="Ghazi I.A."/>
            <person name="Yadav M."/>
            <person name="Pandit A."/>
            <person name="Bhargava A."/>
            <person name="Sureshbabu K."/>
            <person name="Batra K."/>
            <person name="Sharma T.R."/>
            <person name="Mohapatra T."/>
            <person name="Singh N.K."/>
            <person name="Messing J."/>
            <person name="Nelson A.B."/>
            <person name="Fuks G."/>
            <person name="Kavchok S."/>
            <person name="Keizer G."/>
            <person name="Linton E."/>
            <person name="Llaca V."/>
            <person name="Song R."/>
            <person name="Tanyolac B."/>
            <person name="Young S."/>
            <person name="Ho-Il K."/>
            <person name="Hahn J.H."/>
            <person name="Sangsakoo G."/>
            <person name="Vanavichit A."/>
            <person name="de Mattos Luiz.A.T."/>
            <person name="Zimmer P.D."/>
            <person name="Malone G."/>
            <person name="Dellagostin O."/>
            <person name="de Oliveira A.C."/>
            <person name="Bevan M."/>
            <person name="Bancroft I."/>
            <person name="Minx P."/>
            <person name="Cordum H."/>
            <person name="Wilson R."/>
            <person name="Cheng Z."/>
            <person name="Jin W."/>
            <person name="Jiang J."/>
            <person name="Leong S.A."/>
            <person name="Iwama H."/>
            <person name="Gojobori T."/>
            <person name="Itoh T."/>
            <person name="Niimura Y."/>
            <person name="Fujii Y."/>
            <person name="Habara T."/>
            <person name="Sakai H."/>
            <person name="Sato Y."/>
            <person name="Wilson G."/>
            <person name="Kumar K."/>
            <person name="McCouch S."/>
            <person name="Juretic N."/>
            <person name="Hoen D."/>
            <person name="Wright S."/>
            <person name="Bruskiewich R."/>
            <person name="Bureau T."/>
            <person name="Miyao A."/>
            <person name="Hirochika H."/>
            <person name="Nishikawa T."/>
            <person name="Kadowaki K."/>
            <person name="Sugiura M."/>
            <person name="Burr B."/>
            <person name="Sasaki T."/>
        </authorList>
    </citation>
    <scope>NUCLEOTIDE SEQUENCE [LARGE SCALE GENOMIC DNA]</scope>
    <source>
        <strain evidence="3">cv. Nipponbare</strain>
    </source>
</reference>
<proteinExistence type="evidence at protein level"/>
<dbReference type="Proteomes" id="UP000059680">
    <property type="component" value="Chromosome 7"/>
</dbReference>
<feature type="region of interest" description="Disordered" evidence="1">
    <location>
        <begin position="1"/>
        <end position="25"/>
    </location>
</feature>
<dbReference type="EMBL" id="AP014963">
    <property type="protein sequence ID" value="BAT02152.1"/>
    <property type="molecule type" value="Genomic_DNA"/>
</dbReference>
<evidence type="ECO:0000313" key="3">
    <source>
        <dbReference type="Proteomes" id="UP000059680"/>
    </source>
</evidence>
<dbReference type="OMA" id="CVEDPMK"/>
<evidence type="ECO:0007829" key="4">
    <source>
        <dbReference type="PeptideAtlas" id="A0A0P0X7J9"/>
    </source>
</evidence>
<evidence type="ECO:0000256" key="1">
    <source>
        <dbReference type="SAM" id="MobiDB-lite"/>
    </source>
</evidence>
<feature type="non-terminal residue" evidence="2">
    <location>
        <position position="1"/>
    </location>
</feature>
<reference evidence="2 3" key="3">
    <citation type="journal article" date="2013" name="Rice">
        <title>Improvement of the Oryza sativa Nipponbare reference genome using next generation sequence and optical map data.</title>
        <authorList>
            <person name="Kawahara Y."/>
            <person name="de la Bastide M."/>
            <person name="Hamilton J.P."/>
            <person name="Kanamori H."/>
            <person name="McCombie W.R."/>
            <person name="Ouyang S."/>
            <person name="Schwartz D.C."/>
            <person name="Tanaka T."/>
            <person name="Wu J."/>
            <person name="Zhou S."/>
            <person name="Childs K.L."/>
            <person name="Davidson R.M."/>
            <person name="Lin H."/>
            <person name="Quesada-Ocampo L."/>
            <person name="Vaillancourt B."/>
            <person name="Sakai H."/>
            <person name="Lee S.S."/>
            <person name="Kim J."/>
            <person name="Numa H."/>
            <person name="Itoh T."/>
            <person name="Buell C.R."/>
            <person name="Matsumoto T."/>
        </authorList>
    </citation>
    <scope>NUCLEOTIDE SEQUENCE [LARGE SCALE GENOMIC DNA]</scope>
    <source>
        <strain evidence="3">cv. Nipponbare</strain>
    </source>
</reference>
<organism evidence="2 3">
    <name type="scientific">Oryza sativa subsp. japonica</name>
    <name type="common">Rice</name>
    <dbReference type="NCBI Taxonomy" id="39947"/>
    <lineage>
        <taxon>Eukaryota</taxon>
        <taxon>Viridiplantae</taxon>
        <taxon>Streptophyta</taxon>
        <taxon>Embryophyta</taxon>
        <taxon>Tracheophyta</taxon>
        <taxon>Spermatophyta</taxon>
        <taxon>Magnoliopsida</taxon>
        <taxon>Liliopsida</taxon>
        <taxon>Poales</taxon>
        <taxon>Poaceae</taxon>
        <taxon>BOP clade</taxon>
        <taxon>Oryzoideae</taxon>
        <taxon>Oryzeae</taxon>
        <taxon>Oryzinae</taxon>
        <taxon>Oryza</taxon>
        <taxon>Oryza sativa</taxon>
    </lineage>
</organism>
<sequence>RVGSTTKGGIIDSDGEVIARGDGSHTGDEIEHLMAYGPPIQLTVDQGLATIFSPR</sequence>
<accession>A0A0P0X7J9</accession>
<name>A0A0P0X7J9_ORYSJ</name>
<dbReference type="InParanoid" id="A0A0P0X7J9"/>
<keyword evidence="3" id="KW-1185">Reference proteome</keyword>
<evidence type="ECO:0000313" key="2">
    <source>
        <dbReference type="EMBL" id="BAT02152.1"/>
    </source>
</evidence>
<dbReference type="STRING" id="39947.A0A0P0X7J9"/>
<gene>
    <name evidence="2" type="ordered locus">Os07g0563000</name>
    <name evidence="2" type="ORF">OSNPB_070563000</name>
</gene>
<dbReference type="PaxDb" id="39947-A0A0P0X7J9"/>
<dbReference type="Gramene" id="Os07t0563000-01">
    <property type="protein sequence ID" value="Os07t0563000-01"/>
    <property type="gene ID" value="Os07g0563000"/>
</dbReference>